<dbReference type="Pfam" id="PF12366">
    <property type="entry name" value="Casc1_C"/>
    <property type="match status" value="1"/>
</dbReference>
<dbReference type="GO" id="GO:0008017">
    <property type="term" value="F:microtubule binding"/>
    <property type="evidence" value="ECO:0007669"/>
    <property type="project" value="TreeGrafter"/>
</dbReference>
<dbReference type="EMBL" id="VCGU01000459">
    <property type="protein sequence ID" value="TRY61097.1"/>
    <property type="molecule type" value="Genomic_DNA"/>
</dbReference>
<dbReference type="OrthoDB" id="297923at2759"/>
<dbReference type="GO" id="GO:0048487">
    <property type="term" value="F:beta-tubulin binding"/>
    <property type="evidence" value="ECO:0007669"/>
    <property type="project" value="TreeGrafter"/>
</dbReference>
<dbReference type="Pfam" id="PF15927">
    <property type="entry name" value="Casc1_N"/>
    <property type="match status" value="1"/>
</dbReference>
<evidence type="ECO:0000313" key="7">
    <source>
        <dbReference type="Proteomes" id="UP000318571"/>
    </source>
</evidence>
<comment type="similarity">
    <text evidence="1">Belongs to the DNAI7 family.</text>
</comment>
<dbReference type="InterPro" id="IPR022110">
    <property type="entry name" value="CASC1_C"/>
</dbReference>
<evidence type="ECO:0008006" key="8">
    <source>
        <dbReference type="Google" id="ProtNLM"/>
    </source>
</evidence>
<dbReference type="AlphaFoldDB" id="A0A553N6P0"/>
<dbReference type="Proteomes" id="UP000318571">
    <property type="component" value="Chromosome 8"/>
</dbReference>
<dbReference type="InterPro" id="IPR031826">
    <property type="entry name" value="IC97/Casc1_N"/>
</dbReference>
<dbReference type="STRING" id="6832.A0A553N6P0"/>
<keyword evidence="2" id="KW-0175">Coiled coil</keyword>
<dbReference type="InterPro" id="IPR023247">
    <property type="entry name" value="IC97/Dnai7-like"/>
</dbReference>
<dbReference type="OMA" id="FTRCEKT"/>
<evidence type="ECO:0000259" key="4">
    <source>
        <dbReference type="Pfam" id="PF12366"/>
    </source>
</evidence>
<name>A0A553N6P0_TIGCA</name>
<accession>A0A553N6P0</accession>
<feature type="coiled-coil region" evidence="2">
    <location>
        <begin position="279"/>
        <end position="323"/>
    </location>
</feature>
<keyword evidence="7" id="KW-1185">Reference proteome</keyword>
<feature type="region of interest" description="Disordered" evidence="3">
    <location>
        <begin position="1"/>
        <end position="45"/>
    </location>
</feature>
<evidence type="ECO:0000256" key="3">
    <source>
        <dbReference type="SAM" id="MobiDB-lite"/>
    </source>
</evidence>
<dbReference type="PANTHER" id="PTHR20929">
    <property type="entry name" value="LUNG ADENOMA SUSCEPTIBILITY 1-RELATED"/>
    <property type="match status" value="1"/>
</dbReference>
<gene>
    <name evidence="6" type="ORF">TCAL_03664</name>
</gene>
<reference evidence="6 7" key="1">
    <citation type="journal article" date="2018" name="Nat. Ecol. Evol.">
        <title>Genomic signatures of mitonuclear coevolution across populations of Tigriopus californicus.</title>
        <authorList>
            <person name="Barreto F.S."/>
            <person name="Watson E.T."/>
            <person name="Lima T.G."/>
            <person name="Willett C.S."/>
            <person name="Edmands S."/>
            <person name="Li W."/>
            <person name="Burton R.S."/>
        </authorList>
    </citation>
    <scope>NUCLEOTIDE SEQUENCE [LARGE SCALE GENOMIC DNA]</scope>
    <source>
        <strain evidence="6 7">San Diego</strain>
    </source>
</reference>
<dbReference type="PANTHER" id="PTHR20929:SF11">
    <property type="entry name" value="DYNEIN AXONEMAL INTERMEDIATE CHAIN 7"/>
    <property type="match status" value="1"/>
</dbReference>
<protein>
    <recommendedName>
        <fullName evidence="8">IC97/Casc1 N-terminal domain-containing protein</fullName>
    </recommendedName>
</protein>
<feature type="domain" description="CASC1 C-terminal" evidence="4">
    <location>
        <begin position="529"/>
        <end position="725"/>
    </location>
</feature>
<evidence type="ECO:0000256" key="1">
    <source>
        <dbReference type="ARBA" id="ARBA00024332"/>
    </source>
</evidence>
<evidence type="ECO:0000256" key="2">
    <source>
        <dbReference type="SAM" id="Coils"/>
    </source>
</evidence>
<dbReference type="PRINTS" id="PR02043">
    <property type="entry name" value="CANCERSCCP1"/>
</dbReference>
<feature type="compositionally biased region" description="Basic and acidic residues" evidence="3">
    <location>
        <begin position="7"/>
        <end position="26"/>
    </location>
</feature>
<organism evidence="6 7">
    <name type="scientific">Tigriopus californicus</name>
    <name type="common">Marine copepod</name>
    <dbReference type="NCBI Taxonomy" id="6832"/>
    <lineage>
        <taxon>Eukaryota</taxon>
        <taxon>Metazoa</taxon>
        <taxon>Ecdysozoa</taxon>
        <taxon>Arthropoda</taxon>
        <taxon>Crustacea</taxon>
        <taxon>Multicrustacea</taxon>
        <taxon>Hexanauplia</taxon>
        <taxon>Copepoda</taxon>
        <taxon>Harpacticoida</taxon>
        <taxon>Harpacticidae</taxon>
        <taxon>Tigriopus</taxon>
    </lineage>
</organism>
<sequence>MPGRKKGKDDKIANKKAKDSIDRADDSVDEEINGQTRPEESQDEYTSLCKRKVNLERTNRILAEHDKVVQSLINKAREDLVWAQYMKCDGLPDPVCVRELNTYLSLWKDDSKEDIDSVLERTREVLPIMTTLENLIENPDEWEVPVPEFMQTKSFKAKLLERTKIFNEMKRLQLNKLNRATYNLILDVSPMVDPENNVLKHFLKSDLVALGLWGNVVAKNMRVKETNFVDLGFEFELPGDLIGSIFAVRVMRVEYDHYSKMCKSNKIPPRAAKDISTYFEQVSQNIRTIEEDLARKNKETQELKEAQNEIQLELDEALKERTRIQILDKKNKKKGQIQPPGMGKANPLVEAEEQISQRIDELQVAQMELNKREKDMIKREQDELELSLLAKDKDPQQQAKEILQERIDLYKIDIDEHELNLRRNTILGGVFCFDMLHIPPQPKKVGSWVICELETPQVLKTVPWKADYKSPAPPEEGTVTKKTPEEIEREIKLQEMELQKLVLVKLKLPSSSMWFEPPTIVRWEHEYRYWSTEGFYDIKFDEGKQTLSFRTTSFGIFALSAFRFSNLPLQSWELSPLSENKTLIALSAAAVQAEFEIGEGLVTLVKFTSGNKPPVQGLLDQPMKLKDLIKEMRVQGVDIFPDYDSHCYIEGLPLKDIQTEQHLYNCMALTANALNFSWSRWNLLSGYEKLIMQYREKVPSHPETQLQVVLVTPQKTSVLECTEASQTFSDEAVPGMGNLADVYTMALDLGSEEVKKQIPKAKAVFVNTVYEFLSSAKIISYA</sequence>
<evidence type="ECO:0000259" key="5">
    <source>
        <dbReference type="Pfam" id="PF15927"/>
    </source>
</evidence>
<feature type="domain" description="IC97/Casc1 N-terminal" evidence="5">
    <location>
        <begin position="44"/>
        <end position="222"/>
    </location>
</feature>
<proteinExistence type="inferred from homology"/>
<comment type="caution">
    <text evidence="6">The sequence shown here is derived from an EMBL/GenBank/DDBJ whole genome shotgun (WGS) entry which is preliminary data.</text>
</comment>
<dbReference type="GO" id="GO:0005930">
    <property type="term" value="C:axoneme"/>
    <property type="evidence" value="ECO:0007669"/>
    <property type="project" value="TreeGrafter"/>
</dbReference>
<evidence type="ECO:0000313" key="6">
    <source>
        <dbReference type="EMBL" id="TRY61097.1"/>
    </source>
</evidence>